<dbReference type="Proteomes" id="UP000887575">
    <property type="component" value="Unassembled WGS sequence"/>
</dbReference>
<evidence type="ECO:0000313" key="9">
    <source>
        <dbReference type="WBParaSite" id="MBELARI_LOCUS11396"/>
    </source>
</evidence>
<evidence type="ECO:0000256" key="3">
    <source>
        <dbReference type="ARBA" id="ARBA00022490"/>
    </source>
</evidence>
<sequence>MESMVWLKRSEELRVAGKAFSGLKEAKMRQKSLKTKTSESERLQLLATKGRKAREQQTNASNEKLLPMPNLIRIRRLFLIGNDGVTYEANQSFPRENLWTLAEIINDGDAYVILNEIWEYSLGKRISRQESTLFGLALCARYRVCAVNEKKENERPITAAYRAYLNAMHLTALSLVNHICPGSVDLFQFIDFCNQITDKTNNGNTAVIWEPAMKEAIFQWYSSKSPEELAFEVTKCSKFGRWSHQLLFKLCDAKVTLLQFDPQQLVIEQIYRYISHGALSTRKLRVSDTEIEKWYYTWEQLNSENDSKALDLIEAFKWMNKDTVVDAIRSHRLSYEHIPAEYLELSAVWEALIDGMPYAFLLDCLEKIAIVSNIRHKRNPLIAKLCQKLSDKDTIKESKVNPVQVLMAIEDLQDSRLAPQLQSKNQIVEALELAFTRSFDTEALTGKSICFGVDFSVAMTNANDEPSTITRSKAAVMMMIGLRSGAKVEVMNFDRRQHNEFQHCHFDRRTPIQQICQNFDQVEGCGRLTCDMCHHYPDIDCNELIMWATRNSKKFDCFCVITARYLDHGADEYNALNEYRKNYVHEARLMVIAMRSYEDDLWLEDPSDMGVLHVNGFNSDLPEIMMSFIKGDI</sequence>
<dbReference type="AlphaFoldDB" id="A0AAF3J230"/>
<dbReference type="Pfam" id="PF05731">
    <property type="entry name" value="TROVE"/>
    <property type="match status" value="1"/>
</dbReference>
<dbReference type="SUPFAM" id="SSF140864">
    <property type="entry name" value="TROVE domain-like"/>
    <property type="match status" value="1"/>
</dbReference>
<evidence type="ECO:0000256" key="5">
    <source>
        <dbReference type="ARBA" id="ARBA00022884"/>
    </source>
</evidence>
<comment type="similarity">
    <text evidence="2">Belongs to the Ro 60 kDa family.</text>
</comment>
<evidence type="ECO:0000256" key="2">
    <source>
        <dbReference type="ARBA" id="ARBA00007814"/>
    </source>
</evidence>
<evidence type="ECO:0000256" key="6">
    <source>
        <dbReference type="ARBA" id="ARBA00023274"/>
    </source>
</evidence>
<organism evidence="8 9">
    <name type="scientific">Mesorhabditis belari</name>
    <dbReference type="NCBI Taxonomy" id="2138241"/>
    <lineage>
        <taxon>Eukaryota</taxon>
        <taxon>Metazoa</taxon>
        <taxon>Ecdysozoa</taxon>
        <taxon>Nematoda</taxon>
        <taxon>Chromadorea</taxon>
        <taxon>Rhabditida</taxon>
        <taxon>Rhabditina</taxon>
        <taxon>Rhabditomorpha</taxon>
        <taxon>Rhabditoidea</taxon>
        <taxon>Rhabditidae</taxon>
        <taxon>Mesorhabditinae</taxon>
        <taxon>Mesorhabditis</taxon>
    </lineage>
</organism>
<keyword evidence="5" id="KW-0694">RNA-binding</keyword>
<accession>A0AAF3J230</accession>
<dbReference type="InterPro" id="IPR037214">
    <property type="entry name" value="TROVE_dom_sf"/>
</dbReference>
<dbReference type="PANTHER" id="PTHR14202:SF0">
    <property type="entry name" value="RNA-BINDING PROTEIN RO60"/>
    <property type="match status" value="1"/>
</dbReference>
<reference evidence="9" key="1">
    <citation type="submission" date="2024-02" db="UniProtKB">
        <authorList>
            <consortium name="WormBaseParasite"/>
        </authorList>
    </citation>
    <scope>IDENTIFICATION</scope>
</reference>
<evidence type="ECO:0000259" key="7">
    <source>
        <dbReference type="PROSITE" id="PS50988"/>
    </source>
</evidence>
<keyword evidence="3" id="KW-0963">Cytoplasm</keyword>
<dbReference type="SUPFAM" id="SSF53300">
    <property type="entry name" value="vWA-like"/>
    <property type="match status" value="1"/>
</dbReference>
<dbReference type="Gene3D" id="3.40.50.410">
    <property type="entry name" value="von Willebrand factor, type A domain"/>
    <property type="match status" value="1"/>
</dbReference>
<dbReference type="InterPro" id="IPR036465">
    <property type="entry name" value="vWFA_dom_sf"/>
</dbReference>
<keyword evidence="8" id="KW-1185">Reference proteome</keyword>
<evidence type="ECO:0000256" key="1">
    <source>
        <dbReference type="ARBA" id="ARBA00004496"/>
    </source>
</evidence>
<comment type="subcellular location">
    <subcellularLocation>
        <location evidence="1">Cytoplasm</location>
    </subcellularLocation>
</comment>
<dbReference type="PROSITE" id="PS50988">
    <property type="entry name" value="TROVE"/>
    <property type="match status" value="1"/>
</dbReference>
<protein>
    <recommendedName>
        <fullName evidence="7">TROVE domain-containing protein</fullName>
    </recommendedName>
</protein>
<proteinExistence type="inferred from homology"/>
<evidence type="ECO:0000313" key="8">
    <source>
        <dbReference type="Proteomes" id="UP000887575"/>
    </source>
</evidence>
<name>A0AAF3J230_9BILA</name>
<evidence type="ECO:0000256" key="4">
    <source>
        <dbReference type="ARBA" id="ARBA00022723"/>
    </source>
</evidence>
<dbReference type="GO" id="GO:0003723">
    <property type="term" value="F:RNA binding"/>
    <property type="evidence" value="ECO:0007669"/>
    <property type="project" value="UniProtKB-KW"/>
</dbReference>
<dbReference type="GO" id="GO:1990904">
    <property type="term" value="C:ribonucleoprotein complex"/>
    <property type="evidence" value="ECO:0007669"/>
    <property type="project" value="UniProtKB-KW"/>
</dbReference>
<keyword evidence="6" id="KW-0687">Ribonucleoprotein</keyword>
<dbReference type="GO" id="GO:0046872">
    <property type="term" value="F:metal ion binding"/>
    <property type="evidence" value="ECO:0007669"/>
    <property type="project" value="UniProtKB-KW"/>
</dbReference>
<dbReference type="PANTHER" id="PTHR14202">
    <property type="entry name" value="60 KDA RIBONUCLEOPROTEIN SSA/RO"/>
    <property type="match status" value="1"/>
</dbReference>
<dbReference type="InterPro" id="IPR040322">
    <property type="entry name" value="TROVE2"/>
</dbReference>
<dbReference type="InterPro" id="IPR008858">
    <property type="entry name" value="TROVE_dom"/>
</dbReference>
<dbReference type="GO" id="GO:0005737">
    <property type="term" value="C:cytoplasm"/>
    <property type="evidence" value="ECO:0007669"/>
    <property type="project" value="UniProtKB-SubCell"/>
</dbReference>
<dbReference type="WBParaSite" id="MBELARI_LOCUS11396">
    <property type="protein sequence ID" value="MBELARI_LOCUS11396"/>
    <property type="gene ID" value="MBELARI_LOCUS11396"/>
</dbReference>
<keyword evidence="4" id="KW-0479">Metal-binding</keyword>
<feature type="domain" description="TROVE" evidence="7">
    <location>
        <begin position="57"/>
        <end position="447"/>
    </location>
</feature>